<evidence type="ECO:0000313" key="2">
    <source>
        <dbReference type="EMBL" id="AGA80550.1"/>
    </source>
</evidence>
<dbReference type="KEGG" id="evi:Echvi_4366"/>
<gene>
    <name evidence="2" type="ordered locus">Echvi_4366</name>
</gene>
<organism evidence="2 3">
    <name type="scientific">Echinicola vietnamensis (strain DSM 17526 / LMG 23754 / KMM 6221)</name>
    <dbReference type="NCBI Taxonomy" id="926556"/>
    <lineage>
        <taxon>Bacteria</taxon>
        <taxon>Pseudomonadati</taxon>
        <taxon>Bacteroidota</taxon>
        <taxon>Cytophagia</taxon>
        <taxon>Cytophagales</taxon>
        <taxon>Cyclobacteriaceae</taxon>
        <taxon>Echinicola</taxon>
    </lineage>
</organism>
<accession>L0G6T5</accession>
<reference evidence="3" key="1">
    <citation type="submission" date="2012-02" db="EMBL/GenBank/DDBJ databases">
        <title>The complete genome of Echinicola vietnamensis DSM 17526.</title>
        <authorList>
            <person name="Lucas S."/>
            <person name="Copeland A."/>
            <person name="Lapidus A."/>
            <person name="Glavina del Rio T."/>
            <person name="Dalin E."/>
            <person name="Tice H."/>
            <person name="Bruce D."/>
            <person name="Goodwin L."/>
            <person name="Pitluck S."/>
            <person name="Peters L."/>
            <person name="Ovchinnikova G."/>
            <person name="Teshima H."/>
            <person name="Kyrpides N."/>
            <person name="Mavromatis K."/>
            <person name="Ivanova N."/>
            <person name="Brettin T."/>
            <person name="Detter J.C."/>
            <person name="Han C."/>
            <person name="Larimer F."/>
            <person name="Land M."/>
            <person name="Hauser L."/>
            <person name="Markowitz V."/>
            <person name="Cheng J.-F."/>
            <person name="Hugenholtz P."/>
            <person name="Woyke T."/>
            <person name="Wu D."/>
            <person name="Brambilla E."/>
            <person name="Klenk H.-P."/>
            <person name="Eisen J.A."/>
        </authorList>
    </citation>
    <scope>NUCLEOTIDE SEQUENCE [LARGE SCALE GENOMIC DNA]</scope>
    <source>
        <strain evidence="3">DSM 17526 / LMG 23754 / KMM 6221</strain>
    </source>
</reference>
<dbReference type="HOGENOM" id="CLU_2105132_0_0_10"/>
<keyword evidence="1" id="KW-0812">Transmembrane</keyword>
<keyword evidence="1" id="KW-0472">Membrane</keyword>
<protein>
    <submittedName>
        <fullName evidence="2">Uncharacterized protein</fullName>
    </submittedName>
</protein>
<proteinExistence type="predicted"/>
<feature type="transmembrane region" description="Helical" evidence="1">
    <location>
        <begin position="12"/>
        <end position="36"/>
    </location>
</feature>
<dbReference type="OrthoDB" id="839544at2"/>
<dbReference type="RefSeq" id="WP_015268076.1">
    <property type="nucleotide sequence ID" value="NC_019904.1"/>
</dbReference>
<evidence type="ECO:0000256" key="1">
    <source>
        <dbReference type="SAM" id="Phobius"/>
    </source>
</evidence>
<keyword evidence="3" id="KW-1185">Reference proteome</keyword>
<dbReference type="STRING" id="926556.Echvi_4366"/>
<dbReference type="AlphaFoldDB" id="L0G6T5"/>
<keyword evidence="1" id="KW-1133">Transmembrane helix</keyword>
<evidence type="ECO:0000313" key="3">
    <source>
        <dbReference type="Proteomes" id="UP000010796"/>
    </source>
</evidence>
<sequence>MPEWISFGPGFWSALAGTVLLYYMIVLSILFGPFALAKRKARQHARISPAGEETLCRAFQEYARIHAGLDPPRFKKGKLIVPSHIQLDLLSQAPFCRAVERENTKPSHHDTQPTQ</sequence>
<dbReference type="EMBL" id="CP003346">
    <property type="protein sequence ID" value="AGA80550.1"/>
    <property type="molecule type" value="Genomic_DNA"/>
</dbReference>
<name>L0G6T5_ECHVK</name>
<dbReference type="Proteomes" id="UP000010796">
    <property type="component" value="Chromosome"/>
</dbReference>